<dbReference type="AlphaFoldDB" id="A0A1M6N3Q5"/>
<evidence type="ECO:0000256" key="3">
    <source>
        <dbReference type="ARBA" id="ARBA00022723"/>
    </source>
</evidence>
<dbReference type="GO" id="GO:1901359">
    <property type="term" value="F:tungstate binding"/>
    <property type="evidence" value="ECO:0007669"/>
    <property type="project" value="UniProtKB-ARBA"/>
</dbReference>
<dbReference type="NCBIfam" id="TIGR01256">
    <property type="entry name" value="modA"/>
    <property type="match status" value="1"/>
</dbReference>
<comment type="similarity">
    <text evidence="1">Belongs to the bacterial solute-binding protein ModA family.</text>
</comment>
<feature type="binding site" evidence="6">
    <location>
        <position position="62"/>
    </location>
    <ligand>
        <name>molybdate</name>
        <dbReference type="ChEBI" id="CHEBI:36264"/>
    </ligand>
</feature>
<dbReference type="GO" id="GO:0015689">
    <property type="term" value="P:molybdate ion transport"/>
    <property type="evidence" value="ECO:0007669"/>
    <property type="project" value="InterPro"/>
</dbReference>
<feature type="binding site" evidence="6">
    <location>
        <position position="168"/>
    </location>
    <ligand>
        <name>molybdate</name>
        <dbReference type="ChEBI" id="CHEBI:36264"/>
    </ligand>
</feature>
<feature type="binding site" evidence="6">
    <location>
        <position position="186"/>
    </location>
    <ligand>
        <name>molybdate</name>
        <dbReference type="ChEBI" id="CHEBI:36264"/>
    </ligand>
</feature>
<feature type="binding site" evidence="6">
    <location>
        <position position="34"/>
    </location>
    <ligand>
        <name>molybdate</name>
        <dbReference type="ChEBI" id="CHEBI:36264"/>
    </ligand>
</feature>
<dbReference type="PANTHER" id="PTHR30632">
    <property type="entry name" value="MOLYBDATE-BINDING PERIPLASMIC PROTEIN"/>
    <property type="match status" value="1"/>
</dbReference>
<evidence type="ECO:0000256" key="4">
    <source>
        <dbReference type="ARBA" id="ARBA00022729"/>
    </source>
</evidence>
<organism evidence="7 8">
    <name type="scientific">Malonomonas rubra DSM 5091</name>
    <dbReference type="NCBI Taxonomy" id="1122189"/>
    <lineage>
        <taxon>Bacteria</taxon>
        <taxon>Pseudomonadati</taxon>
        <taxon>Thermodesulfobacteriota</taxon>
        <taxon>Desulfuromonadia</taxon>
        <taxon>Desulfuromonadales</taxon>
        <taxon>Geopsychrobacteraceae</taxon>
        <taxon>Malonomonas</taxon>
    </lineage>
</organism>
<dbReference type="GO" id="GO:0046872">
    <property type="term" value="F:metal ion binding"/>
    <property type="evidence" value="ECO:0007669"/>
    <property type="project" value="UniProtKB-KW"/>
</dbReference>
<dbReference type="GO" id="GO:0030973">
    <property type="term" value="F:molybdate ion binding"/>
    <property type="evidence" value="ECO:0007669"/>
    <property type="project" value="UniProtKB-ARBA"/>
</dbReference>
<dbReference type="PANTHER" id="PTHR30632:SF0">
    <property type="entry name" value="SULFATE-BINDING PROTEIN"/>
    <property type="match status" value="1"/>
</dbReference>
<dbReference type="PIRSF" id="PIRSF004846">
    <property type="entry name" value="ModA"/>
    <property type="match status" value="1"/>
</dbReference>
<accession>A0A1M6N3Q5</accession>
<dbReference type="OrthoDB" id="9785015at2"/>
<keyword evidence="8" id="KW-1185">Reference proteome</keyword>
<reference evidence="7 8" key="1">
    <citation type="submission" date="2016-11" db="EMBL/GenBank/DDBJ databases">
        <authorList>
            <person name="Jaros S."/>
            <person name="Januszkiewicz K."/>
            <person name="Wedrychowicz H."/>
        </authorList>
    </citation>
    <scope>NUCLEOTIDE SEQUENCE [LARGE SCALE GENOMIC DNA]</scope>
    <source>
        <strain evidence="7 8">DSM 5091</strain>
    </source>
</reference>
<dbReference type="Proteomes" id="UP000184171">
    <property type="component" value="Unassembled WGS sequence"/>
</dbReference>
<evidence type="ECO:0000313" key="7">
    <source>
        <dbReference type="EMBL" id="SHJ90288.1"/>
    </source>
</evidence>
<evidence type="ECO:0000256" key="1">
    <source>
        <dbReference type="ARBA" id="ARBA00009175"/>
    </source>
</evidence>
<evidence type="ECO:0000256" key="6">
    <source>
        <dbReference type="PIRSR" id="PIRSR004846-1"/>
    </source>
</evidence>
<proteinExistence type="inferred from homology"/>
<evidence type="ECO:0000256" key="2">
    <source>
        <dbReference type="ARBA" id="ARBA00022505"/>
    </source>
</evidence>
<dbReference type="STRING" id="1122189.SAMN02745165_03497"/>
<dbReference type="CDD" id="cd00993">
    <property type="entry name" value="PBP2_ModA_like"/>
    <property type="match status" value="1"/>
</dbReference>
<comment type="subunit">
    <text evidence="5">The complex is composed of two ATP-binding proteins (ModC), two transmembrane proteins (ModB) and a solute-binding protein (ModA).</text>
</comment>
<evidence type="ECO:0000256" key="5">
    <source>
        <dbReference type="ARBA" id="ARBA00062515"/>
    </source>
</evidence>
<keyword evidence="4" id="KW-0732">Signal</keyword>
<dbReference type="SUPFAM" id="SSF53850">
    <property type="entry name" value="Periplasmic binding protein-like II"/>
    <property type="match status" value="1"/>
</dbReference>
<dbReference type="RefSeq" id="WP_072910019.1">
    <property type="nucleotide sequence ID" value="NZ_FQZT01000024.1"/>
</dbReference>
<gene>
    <name evidence="7" type="ORF">SAMN02745165_03497</name>
</gene>
<sequence>MKEKLIFTLCLILLLFAFSVSVEAEEIRISAAASLTDAVKDIIAVYQQNHAESQLLPNFASSGALAKQISAGAPADIYISANSKWMQYLQQQGLIDDPSEQVLVQNRLVFVGMPGTAKSMADLPGLQRIAIGSPKATPVGRYSEQAMKNAGIYAHLQNEQKLILAKDVRQALLYADRGEVDGAFVYHTDALLAKQAKVLFAVPQKLYPAVVYPAALTVTGAGKPEAKVFFAYLFSSLSQGVFRTFGFVIPEE</sequence>
<dbReference type="EMBL" id="FQZT01000024">
    <property type="protein sequence ID" value="SHJ90288.1"/>
    <property type="molecule type" value="Genomic_DNA"/>
</dbReference>
<dbReference type="InterPro" id="IPR005950">
    <property type="entry name" value="ModA"/>
</dbReference>
<dbReference type="FunFam" id="3.40.190.10:FF:000035">
    <property type="entry name" value="Molybdate ABC transporter substrate-binding protein"/>
    <property type="match status" value="1"/>
</dbReference>
<dbReference type="Pfam" id="PF13531">
    <property type="entry name" value="SBP_bac_11"/>
    <property type="match status" value="1"/>
</dbReference>
<keyword evidence="3 6" id="KW-0479">Metal-binding</keyword>
<dbReference type="Gene3D" id="3.40.190.10">
    <property type="entry name" value="Periplasmic binding protein-like II"/>
    <property type="match status" value="2"/>
</dbReference>
<dbReference type="InterPro" id="IPR050682">
    <property type="entry name" value="ModA/WtpA"/>
</dbReference>
<keyword evidence="2 6" id="KW-0500">Molybdenum</keyword>
<evidence type="ECO:0000313" key="8">
    <source>
        <dbReference type="Proteomes" id="UP000184171"/>
    </source>
</evidence>
<name>A0A1M6N3Q5_MALRU</name>
<protein>
    <submittedName>
        <fullName evidence="7">Molybdate transport system substrate-binding protein</fullName>
    </submittedName>
</protein>